<dbReference type="AlphaFoldDB" id="A0A150T1W2"/>
<dbReference type="InterPro" id="IPR029058">
    <property type="entry name" value="AB_hydrolase_fold"/>
</dbReference>
<reference evidence="3 4" key="1">
    <citation type="submission" date="2014-02" db="EMBL/GenBank/DDBJ databases">
        <title>The small core and large imbalanced accessory genome model reveals a collaborative survival strategy of Sorangium cellulosum strains in nature.</title>
        <authorList>
            <person name="Han K."/>
            <person name="Peng R."/>
            <person name="Blom J."/>
            <person name="Li Y.-Z."/>
        </authorList>
    </citation>
    <scope>NUCLEOTIDE SEQUENCE [LARGE SCALE GENOMIC DNA]</scope>
    <source>
        <strain evidence="3 4">So0149</strain>
    </source>
</reference>
<sequence>MVAASSSIAARPEPSLWLPAYRALPSPRVRLVCCPYAGASATLFRAWPSGLPADVEVRAVQLPARQSRLREPPLTRIAPIVDAIVAALGALPPAPLALYGHSFGSLVAFELARRLSALGAPPIALVVAARRPPHLPHVHTNLYTLPEPELLAALHQQYGTPWSLLSDRDLMELALPPMRADMEAIETHVHVDGEPLDLPVTVLRALRDAALPAGEAAKWSELVRGGAPVREIDAGHFFMDTHRAWVLARVADAIADGEARRRR</sequence>
<dbReference type="Pfam" id="PF00975">
    <property type="entry name" value="Thioesterase"/>
    <property type="match status" value="1"/>
</dbReference>
<dbReference type="PANTHER" id="PTHR11487:SF0">
    <property type="entry name" value="S-ACYL FATTY ACID SYNTHASE THIOESTERASE, MEDIUM CHAIN"/>
    <property type="match status" value="1"/>
</dbReference>
<evidence type="ECO:0000256" key="1">
    <source>
        <dbReference type="ARBA" id="ARBA00007169"/>
    </source>
</evidence>
<dbReference type="InterPro" id="IPR001031">
    <property type="entry name" value="Thioesterase"/>
</dbReference>
<dbReference type="PANTHER" id="PTHR11487">
    <property type="entry name" value="THIOESTERASE"/>
    <property type="match status" value="1"/>
</dbReference>
<dbReference type="SUPFAM" id="SSF53474">
    <property type="entry name" value="alpha/beta-Hydrolases"/>
    <property type="match status" value="1"/>
</dbReference>
<comment type="similarity">
    <text evidence="1">Belongs to the thioesterase family.</text>
</comment>
<accession>A0A150T1W2</accession>
<gene>
    <name evidence="3" type="ORF">BE18_34730</name>
</gene>
<comment type="caution">
    <text evidence="3">The sequence shown here is derived from an EMBL/GenBank/DDBJ whole genome shotgun (WGS) entry which is preliminary data.</text>
</comment>
<evidence type="ECO:0000313" key="3">
    <source>
        <dbReference type="EMBL" id="KYF98711.1"/>
    </source>
</evidence>
<proteinExistence type="inferred from homology"/>
<protein>
    <recommendedName>
        <fullName evidence="2">Thioesterase domain-containing protein</fullName>
    </recommendedName>
</protein>
<dbReference type="Proteomes" id="UP000075515">
    <property type="component" value="Unassembled WGS sequence"/>
</dbReference>
<name>A0A150T1W2_SORCE</name>
<feature type="domain" description="Thioesterase" evidence="2">
    <location>
        <begin position="30"/>
        <end position="243"/>
    </location>
</feature>
<dbReference type="Gene3D" id="3.40.50.1820">
    <property type="entry name" value="alpha/beta hydrolase"/>
    <property type="match status" value="1"/>
</dbReference>
<dbReference type="InterPro" id="IPR012223">
    <property type="entry name" value="TEII"/>
</dbReference>
<dbReference type="EMBL" id="JEMC01001228">
    <property type="protein sequence ID" value="KYF98711.1"/>
    <property type="molecule type" value="Genomic_DNA"/>
</dbReference>
<evidence type="ECO:0000259" key="2">
    <source>
        <dbReference type="Pfam" id="PF00975"/>
    </source>
</evidence>
<dbReference type="GO" id="GO:0008610">
    <property type="term" value="P:lipid biosynthetic process"/>
    <property type="evidence" value="ECO:0007669"/>
    <property type="project" value="TreeGrafter"/>
</dbReference>
<organism evidence="3 4">
    <name type="scientific">Sorangium cellulosum</name>
    <name type="common">Polyangium cellulosum</name>
    <dbReference type="NCBI Taxonomy" id="56"/>
    <lineage>
        <taxon>Bacteria</taxon>
        <taxon>Pseudomonadati</taxon>
        <taxon>Myxococcota</taxon>
        <taxon>Polyangia</taxon>
        <taxon>Polyangiales</taxon>
        <taxon>Polyangiaceae</taxon>
        <taxon>Sorangium</taxon>
    </lineage>
</organism>
<evidence type="ECO:0000313" key="4">
    <source>
        <dbReference type="Proteomes" id="UP000075515"/>
    </source>
</evidence>